<name>A0A448X0P4_9PLAT</name>
<dbReference type="AlphaFoldDB" id="A0A448X0P4"/>
<dbReference type="EMBL" id="CAAALY010071686">
    <property type="protein sequence ID" value="VEL25101.1"/>
    <property type="molecule type" value="Genomic_DNA"/>
</dbReference>
<reference evidence="1" key="1">
    <citation type="submission" date="2018-11" db="EMBL/GenBank/DDBJ databases">
        <authorList>
            <consortium name="Pathogen Informatics"/>
        </authorList>
    </citation>
    <scope>NUCLEOTIDE SEQUENCE</scope>
</reference>
<comment type="caution">
    <text evidence="1">The sequence shown here is derived from an EMBL/GenBank/DDBJ whole genome shotgun (WGS) entry which is preliminary data.</text>
</comment>
<evidence type="ECO:0000313" key="1">
    <source>
        <dbReference type="EMBL" id="VEL25101.1"/>
    </source>
</evidence>
<organism evidence="1 2">
    <name type="scientific">Protopolystoma xenopodis</name>
    <dbReference type="NCBI Taxonomy" id="117903"/>
    <lineage>
        <taxon>Eukaryota</taxon>
        <taxon>Metazoa</taxon>
        <taxon>Spiralia</taxon>
        <taxon>Lophotrochozoa</taxon>
        <taxon>Platyhelminthes</taxon>
        <taxon>Monogenea</taxon>
        <taxon>Polyopisthocotylea</taxon>
        <taxon>Polystomatidea</taxon>
        <taxon>Polystomatidae</taxon>
        <taxon>Protopolystoma</taxon>
    </lineage>
</organism>
<proteinExistence type="predicted"/>
<accession>A0A448X0P4</accession>
<gene>
    <name evidence="1" type="ORF">PXEA_LOCUS18541</name>
</gene>
<keyword evidence="2" id="KW-1185">Reference proteome</keyword>
<evidence type="ECO:0000313" key="2">
    <source>
        <dbReference type="Proteomes" id="UP000784294"/>
    </source>
</evidence>
<dbReference type="Proteomes" id="UP000784294">
    <property type="component" value="Unassembled WGS sequence"/>
</dbReference>
<sequence length="166" mass="18190">MSLIERPSSTNFKSQSYTLEATTHSPLPSSPLSDLTVVVSSGTLSFEHDLQPEYDTEISDSNLRHIGLHLKSESQEEADPRVSIEGNSITDQIDVVPSVISFEGRGHEALAGDDLADQFEMKLSETPCFEEKHIGTGAGELIFGYPATSLAINFYLKSEPFSLINR</sequence>
<protein>
    <submittedName>
        <fullName evidence="1">Uncharacterized protein</fullName>
    </submittedName>
</protein>